<dbReference type="InterPro" id="IPR045125">
    <property type="entry name" value="Sub1/Tcp4-like"/>
</dbReference>
<evidence type="ECO:0000313" key="9">
    <source>
        <dbReference type="EMBL" id="THH00788.1"/>
    </source>
</evidence>
<dbReference type="InterPro" id="IPR009044">
    <property type="entry name" value="ssDNA-bd_transcriptional_reg"/>
</dbReference>
<keyword evidence="6" id="KW-0539">Nucleus</keyword>
<evidence type="ECO:0000256" key="4">
    <source>
        <dbReference type="ARBA" id="ARBA00023125"/>
    </source>
</evidence>
<dbReference type="GO" id="GO:0005634">
    <property type="term" value="C:nucleus"/>
    <property type="evidence" value="ECO:0007669"/>
    <property type="project" value="UniProtKB-SubCell"/>
</dbReference>
<evidence type="ECO:0000256" key="6">
    <source>
        <dbReference type="ARBA" id="ARBA00023242"/>
    </source>
</evidence>
<dbReference type="SUPFAM" id="SSF54447">
    <property type="entry name" value="ssDNA-binding transcriptional regulator domain"/>
    <property type="match status" value="1"/>
</dbReference>
<dbReference type="GO" id="GO:0003677">
    <property type="term" value="F:DNA binding"/>
    <property type="evidence" value="ECO:0007669"/>
    <property type="project" value="UniProtKB-KW"/>
</dbReference>
<dbReference type="AlphaFoldDB" id="A0A4S4KS30"/>
<dbReference type="InterPro" id="IPR003173">
    <property type="entry name" value="PC4_C"/>
</dbReference>
<dbReference type="EMBL" id="SGPJ01000040">
    <property type="protein sequence ID" value="THH00788.1"/>
    <property type="molecule type" value="Genomic_DNA"/>
</dbReference>
<sequence length="164" mass="18114">MVKRKPIIDSDEEEAIPTASESEEEKPIKSKAKSKSKVTARIPIYDNSTEGSEEEETSRPAKKKKTEQTAPKKSPKKSQSGGDEEAGALLVNATGDKYLDLGRRRRATISSFKGTALLDIREFYDAGGEERPGKKGISLQLDQWEVLKANADLVDSLFAKMKKK</sequence>
<evidence type="ECO:0000256" key="2">
    <source>
        <dbReference type="ARBA" id="ARBA00009001"/>
    </source>
</evidence>
<organism evidence="9 10">
    <name type="scientific">Hermanssonia centrifuga</name>
    <dbReference type="NCBI Taxonomy" id="98765"/>
    <lineage>
        <taxon>Eukaryota</taxon>
        <taxon>Fungi</taxon>
        <taxon>Dikarya</taxon>
        <taxon>Basidiomycota</taxon>
        <taxon>Agaricomycotina</taxon>
        <taxon>Agaricomycetes</taxon>
        <taxon>Polyporales</taxon>
        <taxon>Meruliaceae</taxon>
        <taxon>Hermanssonia</taxon>
    </lineage>
</organism>
<accession>A0A4S4KS30</accession>
<dbReference type="PANTHER" id="PTHR13215">
    <property type="entry name" value="RNA POLYMERASE II TRANSCRIPTIONAL COACTIVATOR"/>
    <property type="match status" value="1"/>
</dbReference>
<proteinExistence type="inferred from homology"/>
<dbReference type="Proteomes" id="UP000309038">
    <property type="component" value="Unassembled WGS sequence"/>
</dbReference>
<feature type="compositionally biased region" description="Basic residues" evidence="7">
    <location>
        <begin position="29"/>
        <end position="38"/>
    </location>
</feature>
<keyword evidence="3" id="KW-0805">Transcription regulation</keyword>
<comment type="caution">
    <text evidence="9">The sequence shown here is derived from an EMBL/GenBank/DDBJ whole genome shotgun (WGS) entry which is preliminary data.</text>
</comment>
<comment type="subcellular location">
    <subcellularLocation>
        <location evidence="1">Nucleus</location>
    </subcellularLocation>
</comment>
<gene>
    <name evidence="9" type="ORF">EW026_g1794</name>
</gene>
<dbReference type="Gene3D" id="2.30.31.10">
    <property type="entry name" value="Transcriptional Coactivator Pc4, Chain A"/>
    <property type="match status" value="1"/>
</dbReference>
<dbReference type="GO" id="GO:0003713">
    <property type="term" value="F:transcription coactivator activity"/>
    <property type="evidence" value="ECO:0007669"/>
    <property type="project" value="InterPro"/>
</dbReference>
<dbReference type="GO" id="GO:0060261">
    <property type="term" value="P:positive regulation of transcription initiation by RNA polymerase II"/>
    <property type="evidence" value="ECO:0007669"/>
    <property type="project" value="InterPro"/>
</dbReference>
<keyword evidence="4" id="KW-0238">DNA-binding</keyword>
<protein>
    <recommendedName>
        <fullName evidence="8">Transcriptional coactivator p15 (PC4) C-terminal domain-containing protein</fullName>
    </recommendedName>
</protein>
<keyword evidence="10" id="KW-1185">Reference proteome</keyword>
<keyword evidence="5" id="KW-0804">Transcription</keyword>
<dbReference type="Pfam" id="PF02229">
    <property type="entry name" value="PC4"/>
    <property type="match status" value="1"/>
</dbReference>
<evidence type="ECO:0000256" key="1">
    <source>
        <dbReference type="ARBA" id="ARBA00004123"/>
    </source>
</evidence>
<comment type="similarity">
    <text evidence="2">Belongs to the transcriptional coactivator PC4 family.</text>
</comment>
<reference evidence="9 10" key="1">
    <citation type="submission" date="2019-02" db="EMBL/GenBank/DDBJ databases">
        <title>Genome sequencing of the rare red list fungi Phlebia centrifuga.</title>
        <authorList>
            <person name="Buettner E."/>
            <person name="Kellner H."/>
        </authorList>
    </citation>
    <scope>NUCLEOTIDE SEQUENCE [LARGE SCALE GENOMIC DNA]</scope>
    <source>
        <strain evidence="9 10">DSM 108282</strain>
    </source>
</reference>
<evidence type="ECO:0000256" key="7">
    <source>
        <dbReference type="SAM" id="MobiDB-lite"/>
    </source>
</evidence>
<feature type="region of interest" description="Disordered" evidence="7">
    <location>
        <begin position="1"/>
        <end position="89"/>
    </location>
</feature>
<name>A0A4S4KS30_9APHY</name>
<evidence type="ECO:0000256" key="5">
    <source>
        <dbReference type="ARBA" id="ARBA00023163"/>
    </source>
</evidence>
<evidence type="ECO:0000256" key="3">
    <source>
        <dbReference type="ARBA" id="ARBA00023015"/>
    </source>
</evidence>
<feature type="domain" description="Transcriptional coactivator p15 (PC4) C-terminal" evidence="8">
    <location>
        <begin position="100"/>
        <end position="150"/>
    </location>
</feature>
<evidence type="ECO:0000313" key="10">
    <source>
        <dbReference type="Proteomes" id="UP000309038"/>
    </source>
</evidence>
<evidence type="ECO:0000259" key="8">
    <source>
        <dbReference type="Pfam" id="PF02229"/>
    </source>
</evidence>